<dbReference type="Proteomes" id="UP000451233">
    <property type="component" value="Unassembled WGS sequence"/>
</dbReference>
<name>A0A7K1XYX8_9SPHI</name>
<sequence>MKKLLIATLFLAMTASTYAATDVKADDDSKSISYTVLNQFAAEFSDATNVVWTLTTQFQKASFVSNGDKISAYYSPLGDYLGATKFVSIDVVPAKAKAEIAKKYEGYTVSYAIQVISRPYVANATDDTGSYWVDITDGKKELYLKVTPFGGIELIKESAVK</sequence>
<feature type="signal peptide" evidence="1">
    <location>
        <begin position="1"/>
        <end position="19"/>
    </location>
</feature>
<proteinExistence type="predicted"/>
<evidence type="ECO:0000256" key="1">
    <source>
        <dbReference type="SAM" id="SignalP"/>
    </source>
</evidence>
<evidence type="ECO:0000313" key="2">
    <source>
        <dbReference type="EMBL" id="MXV16205.1"/>
    </source>
</evidence>
<protein>
    <recommendedName>
        <fullName evidence="4">Beta-lactamase-inhibitor-like PepSY-like domain-containing protein</fullName>
    </recommendedName>
</protein>
<keyword evidence="1" id="KW-0732">Signal</keyword>
<evidence type="ECO:0000313" key="3">
    <source>
        <dbReference type="Proteomes" id="UP000451233"/>
    </source>
</evidence>
<dbReference type="RefSeq" id="WP_160907218.1">
    <property type="nucleotide sequence ID" value="NZ_WVHS01000003.1"/>
</dbReference>
<feature type="chain" id="PRO_5029500405" description="Beta-lactamase-inhibitor-like PepSY-like domain-containing protein" evidence="1">
    <location>
        <begin position="20"/>
        <end position="161"/>
    </location>
</feature>
<accession>A0A7K1XYX8</accession>
<dbReference type="AlphaFoldDB" id="A0A7K1XYX8"/>
<reference evidence="2 3" key="1">
    <citation type="submission" date="2019-11" db="EMBL/GenBank/DDBJ databases">
        <title>Pedobacter sp. HMF7056 Genome sequencing and assembly.</title>
        <authorList>
            <person name="Kang H."/>
            <person name="Kim H."/>
            <person name="Joh K."/>
        </authorList>
    </citation>
    <scope>NUCLEOTIDE SEQUENCE [LARGE SCALE GENOMIC DNA]</scope>
    <source>
        <strain evidence="2 3">HMF7056</strain>
    </source>
</reference>
<comment type="caution">
    <text evidence="2">The sequence shown here is derived from an EMBL/GenBank/DDBJ whole genome shotgun (WGS) entry which is preliminary data.</text>
</comment>
<dbReference type="Gene3D" id="3.10.450.360">
    <property type="match status" value="1"/>
</dbReference>
<keyword evidence="3" id="KW-1185">Reference proteome</keyword>
<dbReference type="EMBL" id="WVHS01000003">
    <property type="protein sequence ID" value="MXV16205.1"/>
    <property type="molecule type" value="Genomic_DNA"/>
</dbReference>
<evidence type="ECO:0008006" key="4">
    <source>
        <dbReference type="Google" id="ProtNLM"/>
    </source>
</evidence>
<gene>
    <name evidence="2" type="ORF">GS398_12895</name>
</gene>
<dbReference type="SUPFAM" id="SSF160574">
    <property type="entry name" value="BT0923-like"/>
    <property type="match status" value="1"/>
</dbReference>
<organism evidence="2 3">
    <name type="scientific">Hufsiella ginkgonis</name>
    <dbReference type="NCBI Taxonomy" id="2695274"/>
    <lineage>
        <taxon>Bacteria</taxon>
        <taxon>Pseudomonadati</taxon>
        <taxon>Bacteroidota</taxon>
        <taxon>Sphingobacteriia</taxon>
        <taxon>Sphingobacteriales</taxon>
        <taxon>Sphingobacteriaceae</taxon>
        <taxon>Hufsiella</taxon>
    </lineage>
</organism>